<reference evidence="1" key="1">
    <citation type="journal article" date="2014" name="Front. Microbiol.">
        <title>High frequency of phylogenetically diverse reductive dehalogenase-homologous genes in deep subseafloor sedimentary metagenomes.</title>
        <authorList>
            <person name="Kawai M."/>
            <person name="Futagami T."/>
            <person name="Toyoda A."/>
            <person name="Takaki Y."/>
            <person name="Nishi S."/>
            <person name="Hori S."/>
            <person name="Arai W."/>
            <person name="Tsubouchi T."/>
            <person name="Morono Y."/>
            <person name="Uchiyama I."/>
            <person name="Ito T."/>
            <person name="Fujiyama A."/>
            <person name="Inagaki F."/>
            <person name="Takami H."/>
        </authorList>
    </citation>
    <scope>NUCLEOTIDE SEQUENCE</scope>
    <source>
        <strain evidence="1">Expedition CK06-06</strain>
    </source>
</reference>
<proteinExistence type="predicted"/>
<dbReference type="AlphaFoldDB" id="X1GHZ9"/>
<sequence length="68" mass="7912">MVEQGINDKKNELAESLVHEVELLVERANNYCGDIMQANEDKFAEDTQVVRRVIDKLYQDITQRCIKT</sequence>
<organism evidence="1">
    <name type="scientific">marine sediment metagenome</name>
    <dbReference type="NCBI Taxonomy" id="412755"/>
    <lineage>
        <taxon>unclassified sequences</taxon>
        <taxon>metagenomes</taxon>
        <taxon>ecological metagenomes</taxon>
    </lineage>
</organism>
<protein>
    <submittedName>
        <fullName evidence="1">Uncharacterized protein</fullName>
    </submittedName>
</protein>
<comment type="caution">
    <text evidence="1">The sequence shown here is derived from an EMBL/GenBank/DDBJ whole genome shotgun (WGS) entry which is preliminary data.</text>
</comment>
<accession>X1GHZ9</accession>
<name>X1GHZ9_9ZZZZ</name>
<evidence type="ECO:0000313" key="1">
    <source>
        <dbReference type="EMBL" id="GAH41244.1"/>
    </source>
</evidence>
<gene>
    <name evidence="1" type="ORF">S03H2_18776</name>
</gene>
<dbReference type="EMBL" id="BARU01009761">
    <property type="protein sequence ID" value="GAH41244.1"/>
    <property type="molecule type" value="Genomic_DNA"/>
</dbReference>